<comment type="function">
    <text evidence="9">Heme-dependent dioxygenase that catalyzes the oxidative cleavage of the L-tryptophan (L-Trp) pyrrole ring and converts L-tryptophan to N-formyl-L-kynurenine. Catalyzes the oxidative cleavage of the indole moiety.</text>
</comment>
<comment type="catalytic activity">
    <reaction evidence="8 9">
        <text>L-tryptophan + O2 = N-formyl-L-kynurenine</text>
        <dbReference type="Rhea" id="RHEA:24536"/>
        <dbReference type="ChEBI" id="CHEBI:15379"/>
        <dbReference type="ChEBI" id="CHEBI:57912"/>
        <dbReference type="ChEBI" id="CHEBI:58629"/>
        <dbReference type="EC" id="1.13.11.11"/>
    </reaction>
</comment>
<dbReference type="InterPro" id="IPR017485">
    <property type="entry name" value="Trp_2-3-dOase_bac"/>
</dbReference>
<evidence type="ECO:0000256" key="9">
    <source>
        <dbReference type="HAMAP-Rule" id="MF_01972"/>
    </source>
</evidence>
<feature type="binding site" evidence="9">
    <location>
        <begin position="58"/>
        <end position="62"/>
    </location>
    <ligand>
        <name>substrate</name>
    </ligand>
</feature>
<dbReference type="AlphaFoldDB" id="A0A3Q8XUA7"/>
<dbReference type="KEGG" id="abaw:D5400_11190"/>
<dbReference type="SUPFAM" id="SSF140959">
    <property type="entry name" value="Indolic compounds 2,3-dioxygenase-like"/>
    <property type="match status" value="1"/>
</dbReference>
<keyword evidence="11" id="KW-1185">Reference proteome</keyword>
<name>A0A3Q8XUA7_9HYPH</name>
<dbReference type="GO" id="GO:0004833">
    <property type="term" value="F:L-tryptophan 2,3-dioxygenase activity"/>
    <property type="evidence" value="ECO:0007669"/>
    <property type="project" value="UniProtKB-UniRule"/>
</dbReference>
<protein>
    <recommendedName>
        <fullName evidence="9">Tryptophan 2,3-dioxygenase</fullName>
        <shortName evidence="9">TDO</shortName>
        <ecNumber evidence="9">1.13.11.11</ecNumber>
    </recommendedName>
    <alternativeName>
        <fullName evidence="9">Tryptamin 2,3-dioxygenase</fullName>
    </alternativeName>
    <alternativeName>
        <fullName evidence="9">Tryptophan oxygenase</fullName>
        <shortName evidence="9">TO</shortName>
        <shortName evidence="9">TRPO</shortName>
    </alternativeName>
    <alternativeName>
        <fullName evidence="9">Tryptophan pyrrolase</fullName>
    </alternativeName>
    <alternativeName>
        <fullName evidence="9">Tryptophanase</fullName>
    </alternativeName>
</protein>
<reference evidence="10 11" key="1">
    <citation type="submission" date="2018-09" db="EMBL/GenBank/DDBJ databases">
        <title>Marinorhizobium profundi gen. nov., sp. nov., isolated from a deep-sea sediment sample from the New Britain Trench and proposal of Marinorhizobiaceae fam. nov. in the order Rhizobiales of the class Alphaproteobacteria.</title>
        <authorList>
            <person name="Cao J."/>
        </authorList>
    </citation>
    <scope>NUCLEOTIDE SEQUENCE [LARGE SCALE GENOMIC DNA]</scope>
    <source>
        <strain evidence="10 11">WS11</strain>
    </source>
</reference>
<dbReference type="NCBIfam" id="TIGR03036">
    <property type="entry name" value="trp_2_3_diox"/>
    <property type="match status" value="1"/>
</dbReference>
<dbReference type="Gene3D" id="1.20.58.480">
    <property type="match status" value="1"/>
</dbReference>
<evidence type="ECO:0000313" key="11">
    <source>
        <dbReference type="Proteomes" id="UP000268192"/>
    </source>
</evidence>
<feature type="binding site" evidence="9">
    <location>
        <position position="120"/>
    </location>
    <ligand>
        <name>substrate</name>
    </ligand>
</feature>
<dbReference type="OrthoDB" id="9776847at2"/>
<evidence type="ECO:0000256" key="5">
    <source>
        <dbReference type="ARBA" id="ARBA00023002"/>
    </source>
</evidence>
<dbReference type="GO" id="GO:0020037">
    <property type="term" value="F:heme binding"/>
    <property type="evidence" value="ECO:0007669"/>
    <property type="project" value="UniProtKB-UniRule"/>
</dbReference>
<evidence type="ECO:0000256" key="6">
    <source>
        <dbReference type="ARBA" id="ARBA00023004"/>
    </source>
</evidence>
<sequence>MPECGISEQGMTNDQDSRVEASIDLDFTDRMSYGDYLQLDTLLSAQKPLTSEPDEPLFIVIHHVQELWISLILHELDFAMAAIRQDRPGVAFKALARVARIQEQLVSAWDVLSTMTPSDYLTFRAALGQSSGFQSHQYRMMEMKLGAKDEKMLAPHRHHAEHHARLQAAFKAPSLYDEAIALLARQGLPVPDALLNRDFSRNHAYSEALRDTWLTVYRNTDRYFELYELAEKLVDVEDKFQQWRFRHMKTVQRIIGFKQGTGGSSGVGYLKTALDRSFFPELWDVRTAL</sequence>
<keyword evidence="5 9" id="KW-0560">Oxidoreductase</keyword>
<dbReference type="EMBL" id="CP032509">
    <property type="protein sequence ID" value="AZN73755.1"/>
    <property type="molecule type" value="Genomic_DNA"/>
</dbReference>
<dbReference type="FunFam" id="1.20.58.480:FF:000001">
    <property type="entry name" value="Tryptophan 2,3-dioxygenase"/>
    <property type="match status" value="1"/>
</dbReference>
<dbReference type="GO" id="GO:0019441">
    <property type="term" value="P:L-tryptophan catabolic process to kynurenine"/>
    <property type="evidence" value="ECO:0007669"/>
    <property type="project" value="UniProtKB-UniRule"/>
</dbReference>
<evidence type="ECO:0000256" key="7">
    <source>
        <dbReference type="ARBA" id="ARBA00023079"/>
    </source>
</evidence>
<comment type="similarity">
    <text evidence="9">Belongs to the tryptophan 2,3-dioxygenase family.</text>
</comment>
<organism evidence="10 11">
    <name type="scientific">Georhizobium profundi</name>
    <dbReference type="NCBI Taxonomy" id="2341112"/>
    <lineage>
        <taxon>Bacteria</taxon>
        <taxon>Pseudomonadati</taxon>
        <taxon>Pseudomonadota</taxon>
        <taxon>Alphaproteobacteria</taxon>
        <taxon>Hyphomicrobiales</taxon>
        <taxon>Rhizobiaceae</taxon>
        <taxon>Georhizobium</taxon>
    </lineage>
</organism>
<dbReference type="PANTHER" id="PTHR10138">
    <property type="entry name" value="TRYPTOPHAN 2,3-DIOXYGENASE"/>
    <property type="match status" value="1"/>
</dbReference>
<evidence type="ECO:0000256" key="8">
    <source>
        <dbReference type="ARBA" id="ARBA00050412"/>
    </source>
</evidence>
<dbReference type="GO" id="GO:0019442">
    <property type="term" value="P:L-tryptophan catabolic process to acetyl-CoA"/>
    <property type="evidence" value="ECO:0007669"/>
    <property type="project" value="TreeGrafter"/>
</dbReference>
<dbReference type="HAMAP" id="MF_01972">
    <property type="entry name" value="T23O"/>
    <property type="match status" value="1"/>
</dbReference>
<feature type="binding site" evidence="9">
    <location>
        <position position="124"/>
    </location>
    <ligand>
        <name>substrate</name>
    </ligand>
</feature>
<dbReference type="PANTHER" id="PTHR10138:SF0">
    <property type="entry name" value="TRYPTOPHAN 2,3-DIOXYGENASE"/>
    <property type="match status" value="1"/>
</dbReference>
<keyword evidence="3 9" id="KW-0479">Metal-binding</keyword>
<keyword evidence="2 9" id="KW-0349">Heme</keyword>
<evidence type="ECO:0000256" key="1">
    <source>
        <dbReference type="ARBA" id="ARBA00011881"/>
    </source>
</evidence>
<keyword evidence="6 9" id="KW-0408">Iron</keyword>
<dbReference type="GO" id="GO:0046872">
    <property type="term" value="F:metal ion binding"/>
    <property type="evidence" value="ECO:0007669"/>
    <property type="project" value="UniProtKB-KW"/>
</dbReference>
<feature type="binding site" description="axial binding residue" evidence="9">
    <location>
        <position position="247"/>
    </location>
    <ligand>
        <name>heme</name>
        <dbReference type="ChEBI" id="CHEBI:30413"/>
    </ligand>
    <ligandPart>
        <name>Fe</name>
        <dbReference type="ChEBI" id="CHEBI:18248"/>
    </ligandPart>
</feature>
<dbReference type="EC" id="1.13.11.11" evidence="9"/>
<dbReference type="InterPro" id="IPR004981">
    <property type="entry name" value="Trp_2_3_dOase"/>
</dbReference>
<feature type="binding site" evidence="9">
    <location>
        <position position="261"/>
    </location>
    <ligand>
        <name>substrate</name>
    </ligand>
</feature>
<evidence type="ECO:0000256" key="2">
    <source>
        <dbReference type="ARBA" id="ARBA00022617"/>
    </source>
</evidence>
<proteinExistence type="inferred from homology"/>
<comment type="subunit">
    <text evidence="1 9">Homotetramer.</text>
</comment>
<keyword evidence="7 9" id="KW-0823">Tryptophan catabolism</keyword>
<evidence type="ECO:0000313" key="10">
    <source>
        <dbReference type="EMBL" id="AZN73755.1"/>
    </source>
</evidence>
<dbReference type="Proteomes" id="UP000268192">
    <property type="component" value="Chromosome"/>
</dbReference>
<comment type="cofactor">
    <cofactor evidence="9">
        <name>heme</name>
        <dbReference type="ChEBI" id="CHEBI:30413"/>
    </cofactor>
    <text evidence="9">Binds 1 heme group per subunit.</text>
</comment>
<accession>A0A3Q8XUA7</accession>
<comment type="pathway">
    <text evidence="9">Amino-acid degradation; L-tryptophan degradation via kynurenine pathway; L-kynurenine from L-tryptophan: step 1/2.</text>
</comment>
<keyword evidence="4 9" id="KW-0223">Dioxygenase</keyword>
<gene>
    <name evidence="9 10" type="primary">kynA</name>
    <name evidence="10" type="ORF">D5400_11190</name>
</gene>
<dbReference type="UniPathway" id="UPA00333">
    <property type="reaction ID" value="UER00453"/>
</dbReference>
<evidence type="ECO:0000256" key="3">
    <source>
        <dbReference type="ARBA" id="ARBA00022723"/>
    </source>
</evidence>
<dbReference type="InterPro" id="IPR037217">
    <property type="entry name" value="Trp/Indoleamine_2_3_dOase-like"/>
</dbReference>
<evidence type="ECO:0000256" key="4">
    <source>
        <dbReference type="ARBA" id="ARBA00022964"/>
    </source>
</evidence>
<dbReference type="Pfam" id="PF03301">
    <property type="entry name" value="Trp_dioxygenase"/>
    <property type="match status" value="1"/>
</dbReference>